<accession>A0A6G6AAH8</accession>
<name>A0A6G6AAH8_9VIRU</name>
<evidence type="ECO:0000313" key="3">
    <source>
        <dbReference type="EMBL" id="QID05849.1"/>
    </source>
</evidence>
<dbReference type="Pfam" id="PF02214">
    <property type="entry name" value="BTB_2"/>
    <property type="match status" value="1"/>
</dbReference>
<feature type="domain" description="Potassium channel tetramerisation-type BTB" evidence="2">
    <location>
        <begin position="83"/>
        <end position="141"/>
    </location>
</feature>
<dbReference type="SUPFAM" id="SSF54695">
    <property type="entry name" value="POZ domain"/>
    <property type="match status" value="1"/>
</dbReference>
<dbReference type="InterPro" id="IPR011333">
    <property type="entry name" value="SKP1/BTB/POZ_sf"/>
</dbReference>
<dbReference type="GO" id="GO:0051260">
    <property type="term" value="P:protein homooligomerization"/>
    <property type="evidence" value="ECO:0007669"/>
    <property type="project" value="InterPro"/>
</dbReference>
<reference evidence="3" key="1">
    <citation type="submission" date="2019-07" db="EMBL/GenBank/DDBJ databases">
        <title>The discovery of a new lineage B mimivirus raises questions about particles surface fibrils.</title>
        <authorList>
            <person name="Silva L.K.S."/>
            <person name="Rodrigues R.A.L."/>
            <person name="Andrade A.C.S.P."/>
            <person name="Hikida H."/>
            <person name="Andreani J."/>
            <person name="Levasseur A."/>
            <person name="La Scola B."/>
            <person name="Abrahao J.S."/>
        </authorList>
    </citation>
    <scope>NUCLEOTIDE SEQUENCE</scope>
    <source>
        <strain evidence="3">B60</strain>
    </source>
</reference>
<dbReference type="Gene3D" id="3.30.710.10">
    <property type="entry name" value="Potassium Channel Kv1.1, Chain A"/>
    <property type="match status" value="1"/>
</dbReference>
<evidence type="ECO:0000259" key="2">
    <source>
        <dbReference type="Pfam" id="PF02214"/>
    </source>
</evidence>
<feature type="region of interest" description="Disordered" evidence="1">
    <location>
        <begin position="424"/>
        <end position="458"/>
    </location>
</feature>
<evidence type="ECO:0000256" key="1">
    <source>
        <dbReference type="SAM" id="MobiDB-lite"/>
    </source>
</evidence>
<protein>
    <submittedName>
        <fullName evidence="3">BTb family protein</fullName>
    </submittedName>
</protein>
<feature type="compositionally biased region" description="Acidic residues" evidence="1">
    <location>
        <begin position="434"/>
        <end position="458"/>
    </location>
</feature>
<sequence length="458" mass="54048">MDDNTIINIKTNDGVIQTYFQTIKLCQPLVDKIDKDTILVDIEYPEMLKFMNYLRGVFETKKLLKIAPNLKKIGIKIEKDGYVYINIGGKIFYLEKNKLEKKFDYFEMFFRRYESLHPDYSSILIDRCPIIFKLIIDYHIYKIIRIKPSYINEDEKHFCINNFMIKCMDFKHVTYIVPSLSSCIYEINKGEINTNGEYNLSDIKYHPVIFFNVENIEDTNILNKIEIIFEGEILNTKYFIHKKNILYDNKRSLLVINCKNIINNKTSRSIYKIFTRNHDVLKIIIPKEINIGQYYLTKYQDVDVCENIITKKINNSNIIISPNDISSQNILLMNIKVIPDKKFNSKIFVEIYFEDELVCKSFLCGLNQYVISGLGPYYNYKICLPSKNNFKIIFKFPENMEDKEIMFMCDYSVIYGNDNNIDDNNIDDNNNGDNNDDDDDENNFDDDNNGDDNDNNNN</sequence>
<proteinExistence type="predicted"/>
<dbReference type="EMBL" id="MN175499">
    <property type="protein sequence ID" value="QID05849.1"/>
    <property type="molecule type" value="Genomic_DNA"/>
</dbReference>
<dbReference type="InterPro" id="IPR003131">
    <property type="entry name" value="T1-type_BTB"/>
</dbReference>
<organism evidence="3">
    <name type="scientific">Borely moumouvirus</name>
    <dbReference type="NCBI Taxonomy" id="2712067"/>
    <lineage>
        <taxon>Viruses</taxon>
        <taxon>Varidnaviria</taxon>
        <taxon>Bamfordvirae</taxon>
        <taxon>Nucleocytoviricota</taxon>
        <taxon>Megaviricetes</taxon>
        <taxon>Imitervirales</taxon>
        <taxon>Mimiviridae</taxon>
        <taxon>Megamimivirinae</taxon>
        <taxon>Moumouvirus</taxon>
    </lineage>
</organism>